<feature type="repeat" description="ANK" evidence="3">
    <location>
        <begin position="664"/>
        <end position="696"/>
    </location>
</feature>
<evidence type="ECO:0000256" key="4">
    <source>
        <dbReference type="SAM" id="MobiDB-lite"/>
    </source>
</evidence>
<dbReference type="SMART" id="SM00248">
    <property type="entry name" value="ANK"/>
    <property type="match status" value="7"/>
</dbReference>
<accession>A0A8H5CFF6</accession>
<feature type="compositionally biased region" description="Polar residues" evidence="4">
    <location>
        <begin position="160"/>
        <end position="170"/>
    </location>
</feature>
<feature type="transmembrane region" description="Helical" evidence="5">
    <location>
        <begin position="285"/>
        <end position="306"/>
    </location>
</feature>
<keyword evidence="5" id="KW-0812">Transmembrane</keyword>
<feature type="repeat" description="ANK" evidence="3">
    <location>
        <begin position="701"/>
        <end position="729"/>
    </location>
</feature>
<dbReference type="PANTHER" id="PTHR24141:SF1">
    <property type="entry name" value="2-5A-DEPENDENT RIBONUCLEASE"/>
    <property type="match status" value="1"/>
</dbReference>
<dbReference type="EMBL" id="JAACJM010000172">
    <property type="protein sequence ID" value="KAF5340832.1"/>
    <property type="molecule type" value="Genomic_DNA"/>
</dbReference>
<dbReference type="GO" id="GO:0006396">
    <property type="term" value="P:RNA processing"/>
    <property type="evidence" value="ECO:0007669"/>
    <property type="project" value="TreeGrafter"/>
</dbReference>
<dbReference type="PANTHER" id="PTHR24141">
    <property type="entry name" value="2-5A-DEPENDENT RIBONUCLEASE"/>
    <property type="match status" value="1"/>
</dbReference>
<feature type="repeat" description="ANK" evidence="3">
    <location>
        <begin position="814"/>
        <end position="841"/>
    </location>
</feature>
<keyword evidence="5" id="KW-0472">Membrane</keyword>
<feature type="transmembrane region" description="Helical" evidence="5">
    <location>
        <begin position="449"/>
        <end position="470"/>
    </location>
</feature>
<proteinExistence type="predicted"/>
<dbReference type="Gene3D" id="1.25.40.20">
    <property type="entry name" value="Ankyrin repeat-containing domain"/>
    <property type="match status" value="2"/>
</dbReference>
<dbReference type="OrthoDB" id="3219854at2759"/>
<evidence type="ECO:0000313" key="8">
    <source>
        <dbReference type="Proteomes" id="UP000559256"/>
    </source>
</evidence>
<dbReference type="Pfam" id="PF12796">
    <property type="entry name" value="Ank_2"/>
    <property type="match status" value="4"/>
</dbReference>
<dbReference type="InterPro" id="IPR036770">
    <property type="entry name" value="Ankyrin_rpt-contain_sf"/>
</dbReference>
<dbReference type="SUPFAM" id="SSF48403">
    <property type="entry name" value="Ankyrin repeat"/>
    <property type="match status" value="1"/>
</dbReference>
<feature type="transmembrane region" description="Helical" evidence="5">
    <location>
        <begin position="417"/>
        <end position="437"/>
    </location>
</feature>
<feature type="compositionally biased region" description="Low complexity" evidence="4">
    <location>
        <begin position="107"/>
        <end position="120"/>
    </location>
</feature>
<dbReference type="PROSITE" id="PS50297">
    <property type="entry name" value="ANK_REP_REGION"/>
    <property type="match status" value="6"/>
</dbReference>
<feature type="repeat" description="ANK" evidence="3">
    <location>
        <begin position="730"/>
        <end position="762"/>
    </location>
</feature>
<feature type="repeat" description="ANK" evidence="3">
    <location>
        <begin position="846"/>
        <end position="874"/>
    </location>
</feature>
<dbReference type="Pfam" id="PF20153">
    <property type="entry name" value="DUF6535"/>
    <property type="match status" value="1"/>
</dbReference>
<feature type="compositionally biased region" description="Basic and acidic residues" evidence="4">
    <location>
        <begin position="56"/>
        <end position="67"/>
    </location>
</feature>
<gene>
    <name evidence="7" type="ORF">D9758_017062</name>
</gene>
<name>A0A8H5CFF6_9AGAR</name>
<comment type="caution">
    <text evidence="7">The sequence shown here is derived from an EMBL/GenBank/DDBJ whole genome shotgun (WGS) entry which is preliminary data.</text>
</comment>
<reference evidence="7 8" key="1">
    <citation type="journal article" date="2020" name="ISME J.">
        <title>Uncovering the hidden diversity of litter-decomposition mechanisms in mushroom-forming fungi.</title>
        <authorList>
            <person name="Floudas D."/>
            <person name="Bentzer J."/>
            <person name="Ahren D."/>
            <person name="Johansson T."/>
            <person name="Persson P."/>
            <person name="Tunlid A."/>
        </authorList>
    </citation>
    <scope>NUCLEOTIDE SEQUENCE [LARGE SCALE GENOMIC DNA]</scope>
    <source>
        <strain evidence="7 8">CBS 291.85</strain>
    </source>
</reference>
<keyword evidence="2 3" id="KW-0040">ANK repeat</keyword>
<evidence type="ECO:0000256" key="3">
    <source>
        <dbReference type="PROSITE-ProRule" id="PRU00023"/>
    </source>
</evidence>
<feature type="compositionally biased region" description="Basic and acidic residues" evidence="4">
    <location>
        <begin position="124"/>
        <end position="140"/>
    </location>
</feature>
<dbReference type="PROSITE" id="PS50088">
    <property type="entry name" value="ANK_REPEAT"/>
    <property type="match status" value="6"/>
</dbReference>
<keyword evidence="8" id="KW-1185">Reference proteome</keyword>
<feature type="compositionally biased region" description="Polar residues" evidence="4">
    <location>
        <begin position="16"/>
        <end position="29"/>
    </location>
</feature>
<evidence type="ECO:0000256" key="1">
    <source>
        <dbReference type="ARBA" id="ARBA00022737"/>
    </source>
</evidence>
<dbReference type="InterPro" id="IPR002110">
    <property type="entry name" value="Ankyrin_rpt"/>
</dbReference>
<evidence type="ECO:0000259" key="6">
    <source>
        <dbReference type="Pfam" id="PF20153"/>
    </source>
</evidence>
<sequence>MNDPQSQRKVPPSVPNIPQSSEEAQNSLSDAEKGQAGIGRRQSSEKSSAPAGDNAGNEKGKGKEPKSDPSQSVPASTASVPLKPGSAVKHTGRDVGTTALPQSVGHSIRSNSMSSQRSSNAQDARTDSEVRNVMEEKSKSEPMVNNNTKNEAAPGVPGKPNSQETKNSSEGGMVPDNLSDSIAQITKGLDVLLSLITESTDDSENVQQHVNETKKKKGNLHRLLGIMEYQSPYTGTRDYDYTRKYPQDELGKEASENARVWKVYLDEAEAFDDEMLKGFRDTLDALLVFAALFSAVVTSFVISTVVNLQPNYTEITARLVFEQNNLLRAAMNTTALQSVPHASVDLDNANVSTKDLWINGLFFASLSLSLATALLSVLVKQWLQAYTLSLPTGNAQESAKIRQFRYLGFEMWKVPEIIGLLPIILHASLGLFMAGLSVSVSELHESLCWIVVSVTGISFLMYFGSIIIPVIHIQCPYRVPILFYPLQLLMFPLRIFQYLWKLVTYHGQRYYYRSQNRHPSNLEPKWPSAPNTSLKHAETMFLQLIPPTWENNYQFSSSSIQHHTMLAYCLKWLQSLQSNDSIQEVVQQAVHCVFQDTAQKEPDGEIFGFQPALNCYVDLDWNSIEAFIWDTLERRDETDNHKVCSSLYRLWRKAMVISHFPPQEPRYPLYVAAEIGYFHIVKVLVENGADVNAREGYYGFALQAAAFRGYLDIVKYLVEKGEDVNAKGGEYGFALQAAAVWGHLDIVKHLVEKGADVNAEGGFCQFALQAAAFWGHLDIVKYLVEKGADVNAKGVSCGEGADVNAEGGTYGLSLQAAARWGHLDIVKYLVEKGADVNAKRGYYGFALQAAAYQGHLDIVKYLVEKGADVNAEGGTYGFALQAAQIAPRLEIERHLDIVKYLVEKGAYVNAKGGEYGFPLQAAAYMGRLDVVKYVVEEKSVDVNGKGQKYESAFKAAQEGDEPEVVKYLREDRATE</sequence>
<evidence type="ECO:0000256" key="2">
    <source>
        <dbReference type="ARBA" id="ARBA00023043"/>
    </source>
</evidence>
<dbReference type="GO" id="GO:0003723">
    <property type="term" value="F:RNA binding"/>
    <property type="evidence" value="ECO:0007669"/>
    <property type="project" value="TreeGrafter"/>
</dbReference>
<keyword evidence="5" id="KW-1133">Transmembrane helix</keyword>
<keyword evidence="1" id="KW-0677">Repeat</keyword>
<evidence type="ECO:0000256" key="5">
    <source>
        <dbReference type="SAM" id="Phobius"/>
    </source>
</evidence>
<feature type="compositionally biased region" description="Polar residues" evidence="4">
    <location>
        <begin position="68"/>
        <end position="79"/>
    </location>
</feature>
<evidence type="ECO:0000313" key="7">
    <source>
        <dbReference type="EMBL" id="KAF5340832.1"/>
    </source>
</evidence>
<feature type="domain" description="DUF6535" evidence="6">
    <location>
        <begin position="261"/>
        <end position="440"/>
    </location>
</feature>
<protein>
    <recommendedName>
        <fullName evidence="6">DUF6535 domain-containing protein</fullName>
    </recommendedName>
</protein>
<dbReference type="GO" id="GO:0004540">
    <property type="term" value="F:RNA nuclease activity"/>
    <property type="evidence" value="ECO:0007669"/>
    <property type="project" value="TreeGrafter"/>
</dbReference>
<feature type="region of interest" description="Disordered" evidence="4">
    <location>
        <begin position="1"/>
        <end position="178"/>
    </location>
</feature>
<dbReference type="AlphaFoldDB" id="A0A8H5CFF6"/>
<organism evidence="7 8">
    <name type="scientific">Tetrapyrgos nigripes</name>
    <dbReference type="NCBI Taxonomy" id="182062"/>
    <lineage>
        <taxon>Eukaryota</taxon>
        <taxon>Fungi</taxon>
        <taxon>Dikarya</taxon>
        <taxon>Basidiomycota</taxon>
        <taxon>Agaricomycotina</taxon>
        <taxon>Agaricomycetes</taxon>
        <taxon>Agaricomycetidae</taxon>
        <taxon>Agaricales</taxon>
        <taxon>Marasmiineae</taxon>
        <taxon>Marasmiaceae</taxon>
        <taxon>Tetrapyrgos</taxon>
    </lineage>
</organism>
<dbReference type="Proteomes" id="UP000559256">
    <property type="component" value="Unassembled WGS sequence"/>
</dbReference>
<feature type="repeat" description="ANK" evidence="3">
    <location>
        <begin position="767"/>
        <end position="795"/>
    </location>
</feature>
<dbReference type="InterPro" id="IPR045338">
    <property type="entry name" value="DUF6535"/>
</dbReference>
<feature type="transmembrane region" description="Helical" evidence="5">
    <location>
        <begin position="356"/>
        <end position="379"/>
    </location>
</feature>